<organism evidence="6 7">
    <name type="scientific">Crenobacter luteus</name>
    <dbReference type="NCBI Taxonomy" id="1452487"/>
    <lineage>
        <taxon>Bacteria</taxon>
        <taxon>Pseudomonadati</taxon>
        <taxon>Pseudomonadota</taxon>
        <taxon>Betaproteobacteria</taxon>
        <taxon>Neisseriales</taxon>
        <taxon>Neisseriaceae</taxon>
        <taxon>Crenobacter</taxon>
    </lineage>
</organism>
<dbReference type="OrthoDB" id="5498330at2"/>
<keyword evidence="7" id="KW-1185">Reference proteome</keyword>
<dbReference type="Proteomes" id="UP000076625">
    <property type="component" value="Unassembled WGS sequence"/>
</dbReference>
<sequence length="262" mass="27737">MYAAIACDLDGTLLNAANAVTAFTADTLREAARRGARLVIATGRHVADVRAVAEALGVPVGLITTNGARVHGADGALLYRDDVPAGHVRELVQPTLARGTMLSLYRDDGRLCCRHDGYVHRYDDDFGEPHATLAQHPGDGVAKVMYTGEPARLAEIETQIRARFGDTVALTYSQVDFLEVMAPGVSKGRALSRLLAHEGLALADCAAFGDGLNDLDMLGCVGHPFRMANANPGLAELLPGVPEAGHHDEDGVAHALRRALGF</sequence>
<evidence type="ECO:0000256" key="1">
    <source>
        <dbReference type="ARBA" id="ARBA00001946"/>
    </source>
</evidence>
<dbReference type="InterPro" id="IPR000150">
    <property type="entry name" value="Cof"/>
</dbReference>
<evidence type="ECO:0000256" key="3">
    <source>
        <dbReference type="ARBA" id="ARBA00022801"/>
    </source>
</evidence>
<dbReference type="NCBIfam" id="TIGR01484">
    <property type="entry name" value="HAD-SF-IIB"/>
    <property type="match status" value="1"/>
</dbReference>
<evidence type="ECO:0000256" key="4">
    <source>
        <dbReference type="ARBA" id="ARBA00022842"/>
    </source>
</evidence>
<comment type="cofactor">
    <cofactor evidence="1">
        <name>Mg(2+)</name>
        <dbReference type="ChEBI" id="CHEBI:18420"/>
    </cofactor>
</comment>
<dbReference type="PANTHER" id="PTHR47267">
    <property type="match status" value="1"/>
</dbReference>
<dbReference type="PROSITE" id="PS01229">
    <property type="entry name" value="COF_2"/>
    <property type="match status" value="1"/>
</dbReference>
<dbReference type="RefSeq" id="WP_066614798.1">
    <property type="nucleotide sequence ID" value="NZ_LQQU01000059.1"/>
</dbReference>
<accession>A0A163BAS2</accession>
<evidence type="ECO:0000313" key="6">
    <source>
        <dbReference type="EMBL" id="KZE25400.1"/>
    </source>
</evidence>
<dbReference type="GO" id="GO:0046872">
    <property type="term" value="F:metal ion binding"/>
    <property type="evidence" value="ECO:0007669"/>
    <property type="project" value="UniProtKB-KW"/>
</dbReference>
<dbReference type="Gene3D" id="3.30.1240.10">
    <property type="match status" value="1"/>
</dbReference>
<evidence type="ECO:0000256" key="5">
    <source>
        <dbReference type="ARBA" id="ARBA00034778"/>
    </source>
</evidence>
<dbReference type="InterPro" id="IPR023214">
    <property type="entry name" value="HAD_sf"/>
</dbReference>
<dbReference type="PANTHER" id="PTHR47267:SF4">
    <property type="entry name" value="PYRIDOXAL PHOSPHATE PHOSPHATASE YIGL"/>
    <property type="match status" value="1"/>
</dbReference>
<dbReference type="Pfam" id="PF08282">
    <property type="entry name" value="Hydrolase_3"/>
    <property type="match status" value="1"/>
</dbReference>
<evidence type="ECO:0000256" key="2">
    <source>
        <dbReference type="ARBA" id="ARBA00022723"/>
    </source>
</evidence>
<name>A0A163BAS2_9NEIS</name>
<proteinExistence type="inferred from homology"/>
<keyword evidence="2" id="KW-0479">Metal-binding</keyword>
<dbReference type="SUPFAM" id="SSF56784">
    <property type="entry name" value="HAD-like"/>
    <property type="match status" value="1"/>
</dbReference>
<gene>
    <name evidence="6" type="ORF">AVW16_03655</name>
</gene>
<dbReference type="EMBL" id="LQQU01000059">
    <property type="protein sequence ID" value="KZE25400.1"/>
    <property type="molecule type" value="Genomic_DNA"/>
</dbReference>
<dbReference type="AlphaFoldDB" id="A0A163BAS2"/>
<comment type="similarity">
    <text evidence="5">Belongs to the HAD-like hydrolase superfamily. Cof family.</text>
</comment>
<keyword evidence="3 6" id="KW-0378">Hydrolase</keyword>
<dbReference type="SFLD" id="SFLDS00003">
    <property type="entry name" value="Haloacid_Dehalogenase"/>
    <property type="match status" value="1"/>
</dbReference>
<dbReference type="NCBIfam" id="TIGR00099">
    <property type="entry name" value="Cof-subfamily"/>
    <property type="match status" value="1"/>
</dbReference>
<reference evidence="7" key="1">
    <citation type="submission" date="2016-01" db="EMBL/GenBank/DDBJ databases">
        <title>Draft genome of Chromobacterium sp. F49.</title>
        <authorList>
            <person name="Hong K.W."/>
        </authorList>
    </citation>
    <scope>NUCLEOTIDE SEQUENCE [LARGE SCALE GENOMIC DNA]</scope>
    <source>
        <strain evidence="7">CN10</strain>
    </source>
</reference>
<dbReference type="GO" id="GO:0016791">
    <property type="term" value="F:phosphatase activity"/>
    <property type="evidence" value="ECO:0007669"/>
    <property type="project" value="UniProtKB-ARBA"/>
</dbReference>
<dbReference type="PROSITE" id="PS01228">
    <property type="entry name" value="COF_1"/>
    <property type="match status" value="1"/>
</dbReference>
<dbReference type="Gene3D" id="3.40.50.1000">
    <property type="entry name" value="HAD superfamily/HAD-like"/>
    <property type="match status" value="1"/>
</dbReference>
<keyword evidence="4" id="KW-0460">Magnesium</keyword>
<protein>
    <submittedName>
        <fullName evidence="6">Hydrolase Cof</fullName>
    </submittedName>
</protein>
<comment type="caution">
    <text evidence="6">The sequence shown here is derived from an EMBL/GenBank/DDBJ whole genome shotgun (WGS) entry which is preliminary data.</text>
</comment>
<dbReference type="InterPro" id="IPR006379">
    <property type="entry name" value="HAD-SF_hydro_IIB"/>
</dbReference>
<dbReference type="STRING" id="1452487.AVW16_03655"/>
<dbReference type="CDD" id="cd07516">
    <property type="entry name" value="HAD_Pase"/>
    <property type="match status" value="1"/>
</dbReference>
<evidence type="ECO:0000313" key="7">
    <source>
        <dbReference type="Proteomes" id="UP000076625"/>
    </source>
</evidence>
<dbReference type="SFLD" id="SFLDG01140">
    <property type="entry name" value="C2.B:_Phosphomannomutase_and_P"/>
    <property type="match status" value="1"/>
</dbReference>
<dbReference type="InterPro" id="IPR036412">
    <property type="entry name" value="HAD-like_sf"/>
</dbReference>